<dbReference type="PANTHER" id="PTHR33055:SF15">
    <property type="entry name" value="TRANSPOSASE-RELATED"/>
    <property type="match status" value="1"/>
</dbReference>
<reference evidence="4 7" key="1">
    <citation type="submission" date="2023-08" db="EMBL/GenBank/DDBJ databases">
        <title>Helicovermis profunda gen. nov., sp. nov., a novel mesophilic, fermentative bacterium within the Bacillota from a deep-sea hydrothermal vent chimney.</title>
        <authorList>
            <person name="Miyazaki U."/>
            <person name="Mizutani D."/>
            <person name="Hashimoto Y."/>
            <person name="Tame A."/>
            <person name="Sawayama S."/>
            <person name="Miyazaki J."/>
            <person name="Takai K."/>
            <person name="Nakagawa S."/>
        </authorList>
    </citation>
    <scope>NUCLEOTIDE SEQUENCE [LARGE SCALE GENOMIC DNA]</scope>
    <source>
        <strain evidence="4 7">S502</strain>
    </source>
</reference>
<dbReference type="GO" id="GO:0006281">
    <property type="term" value="P:DNA repair"/>
    <property type="evidence" value="ECO:0007669"/>
    <property type="project" value="InterPro"/>
</dbReference>
<dbReference type="GO" id="GO:0004803">
    <property type="term" value="F:transposase activity"/>
    <property type="evidence" value="ECO:0007669"/>
    <property type="project" value="InterPro"/>
</dbReference>
<feature type="domain" description="Transposase IS110-like N-terminal" evidence="1">
    <location>
        <begin position="4"/>
        <end position="164"/>
    </location>
</feature>
<name>A0AAU9E2F7_9FIRM</name>
<protein>
    <submittedName>
        <fullName evidence="4">IS110 family transposase</fullName>
    </submittedName>
</protein>
<keyword evidence="7" id="KW-1185">Reference proteome</keyword>
<dbReference type="SUPFAM" id="SSF48150">
    <property type="entry name" value="DNA-glycosylase"/>
    <property type="match status" value="1"/>
</dbReference>
<gene>
    <name evidence="3" type="ORF">HLPR_05990</name>
    <name evidence="4" type="ORF">HLPR_09470</name>
    <name evidence="5" type="ORF">HLPR_09700</name>
    <name evidence="6" type="ORF">HLPR_11810</name>
</gene>
<evidence type="ECO:0000313" key="7">
    <source>
        <dbReference type="Proteomes" id="UP001321786"/>
    </source>
</evidence>
<dbReference type="InterPro" id="IPR047650">
    <property type="entry name" value="Transpos_IS110"/>
</dbReference>
<dbReference type="KEGG" id="hprf:HLPR_05990"/>
<evidence type="ECO:0000313" key="5">
    <source>
        <dbReference type="EMBL" id="BEP28639.1"/>
    </source>
</evidence>
<evidence type="ECO:0000313" key="6">
    <source>
        <dbReference type="EMBL" id="BEP28850.1"/>
    </source>
</evidence>
<dbReference type="Proteomes" id="UP001321786">
    <property type="component" value="Chromosome"/>
</dbReference>
<dbReference type="GO" id="GO:0006313">
    <property type="term" value="P:DNA transposition"/>
    <property type="evidence" value="ECO:0007669"/>
    <property type="project" value="InterPro"/>
</dbReference>
<dbReference type="InterPro" id="IPR011257">
    <property type="entry name" value="DNA_glycosylase"/>
</dbReference>
<dbReference type="GO" id="GO:0003677">
    <property type="term" value="F:DNA binding"/>
    <property type="evidence" value="ECO:0007669"/>
    <property type="project" value="InterPro"/>
</dbReference>
<sequence length="392" mass="44770">MIFVGIDVASSKHDITITSSNGEVLTKCFTIQNDFEGFKKLRMLILSHTESIDDIRIGIEETGIYSQNISNFLALQGFYVLMINPVLTSNSRKALSPRLTKTDQVDAYAICKYVEFNHKRHNSYTPTLYISNELKSLSRARIEVQKKLNKAKTEWTRLLDITFPEFRHQFNQHSNWVYKLFSDYPTTIKISNMHISTLESIIKCRGNRFEIAKTIKTLSKNTIGNVNITNEILINSTLEDIFHYKRQMDRFEIEINKIIDAHFSFLLSIPGVGHITAGLIVGEIGDIHRFDHPKSLLAFAGLDPTIYQSGNFIAKNSHISKRGSRYLRTAIFTATKVAIINSKIKDNKFRDKYLLKIKEGKHHNSAICHAAKNMSNTIYAIMKTGIAFNNLL</sequence>
<dbReference type="EMBL" id="AP028654">
    <property type="protein sequence ID" value="BEP28850.1"/>
    <property type="molecule type" value="Genomic_DNA"/>
</dbReference>
<dbReference type="EMBL" id="AP028654">
    <property type="protein sequence ID" value="BEP28616.1"/>
    <property type="molecule type" value="Genomic_DNA"/>
</dbReference>
<dbReference type="NCBIfam" id="NF033542">
    <property type="entry name" value="transpos_IS110"/>
    <property type="match status" value="1"/>
</dbReference>
<dbReference type="KEGG" id="hprf:HLPR_11810"/>
<evidence type="ECO:0000259" key="2">
    <source>
        <dbReference type="Pfam" id="PF02371"/>
    </source>
</evidence>
<accession>A0AAU9E2F7</accession>
<dbReference type="Pfam" id="PF01548">
    <property type="entry name" value="DEDD_Tnp_IS110"/>
    <property type="match status" value="1"/>
</dbReference>
<dbReference type="InterPro" id="IPR003346">
    <property type="entry name" value="Transposase_20"/>
</dbReference>
<proteinExistence type="predicted"/>
<dbReference type="PANTHER" id="PTHR33055">
    <property type="entry name" value="TRANSPOSASE FOR INSERTION SEQUENCE ELEMENT IS1111A"/>
    <property type="match status" value="1"/>
</dbReference>
<dbReference type="KEGG" id="hprf:HLPR_09470"/>
<dbReference type="AlphaFoldDB" id="A0AAU9E2F7"/>
<dbReference type="EMBL" id="AP028654">
    <property type="protein sequence ID" value="BEP28639.1"/>
    <property type="molecule type" value="Genomic_DNA"/>
</dbReference>
<evidence type="ECO:0000313" key="4">
    <source>
        <dbReference type="EMBL" id="BEP28616.1"/>
    </source>
</evidence>
<dbReference type="Pfam" id="PF02371">
    <property type="entry name" value="Transposase_20"/>
    <property type="match status" value="1"/>
</dbReference>
<dbReference type="KEGG" id="hprf:HLPR_09700"/>
<organism evidence="4 7">
    <name type="scientific">Helicovermis profundi</name>
    <dbReference type="NCBI Taxonomy" id="3065157"/>
    <lineage>
        <taxon>Bacteria</taxon>
        <taxon>Bacillati</taxon>
        <taxon>Bacillota</taxon>
        <taxon>Clostridia</taxon>
        <taxon>Helicovermis</taxon>
    </lineage>
</organism>
<dbReference type="EMBL" id="AP028654">
    <property type="protein sequence ID" value="BEP28268.1"/>
    <property type="molecule type" value="Genomic_DNA"/>
</dbReference>
<evidence type="ECO:0000259" key="1">
    <source>
        <dbReference type="Pfam" id="PF01548"/>
    </source>
</evidence>
<dbReference type="InterPro" id="IPR002525">
    <property type="entry name" value="Transp_IS110-like_N"/>
</dbReference>
<feature type="domain" description="Transposase IS116/IS110/IS902 C-terminal" evidence="2">
    <location>
        <begin position="265"/>
        <end position="343"/>
    </location>
</feature>
<evidence type="ECO:0000313" key="3">
    <source>
        <dbReference type="EMBL" id="BEP28268.1"/>
    </source>
</evidence>
<dbReference type="RefSeq" id="WP_338536595.1">
    <property type="nucleotide sequence ID" value="NZ_AP028654.1"/>
</dbReference>